<gene>
    <name evidence="2" type="ORF">Tco_1122626</name>
</gene>
<accession>A0ABQ5J1J8</accession>
<feature type="compositionally biased region" description="Basic and acidic residues" evidence="1">
    <location>
        <begin position="90"/>
        <end position="99"/>
    </location>
</feature>
<evidence type="ECO:0000313" key="3">
    <source>
        <dbReference type="Proteomes" id="UP001151760"/>
    </source>
</evidence>
<comment type="caution">
    <text evidence="2">The sequence shown here is derived from an EMBL/GenBank/DDBJ whole genome shotgun (WGS) entry which is preliminary data.</text>
</comment>
<sequence length="201" mass="22850">MPHSTVFESIWYDSCHRCPDPFVIEGRVPFMRDSADPSHHELLTAPQTTPPPLTTPHSTLTQPSKQSSPLTIKLEPVELIFSTPPTSHHPFFDSLKDLPPRTTNPPPPQPTFESIKHLANQPPSVPDFMDIEPPLPPLSLQLPPLLQPMWSNDILPPLPHKIFCEHCQRTQVTVNDLRDEIRFILNHILDCLNTLTHQNYP</sequence>
<protein>
    <submittedName>
        <fullName evidence="2">Uncharacterized protein</fullName>
    </submittedName>
</protein>
<keyword evidence="3" id="KW-1185">Reference proteome</keyword>
<reference evidence="2" key="2">
    <citation type="submission" date="2022-01" db="EMBL/GenBank/DDBJ databases">
        <authorList>
            <person name="Yamashiro T."/>
            <person name="Shiraishi A."/>
            <person name="Satake H."/>
            <person name="Nakayama K."/>
        </authorList>
    </citation>
    <scope>NUCLEOTIDE SEQUENCE</scope>
</reference>
<feature type="compositionally biased region" description="Low complexity" evidence="1">
    <location>
        <begin position="55"/>
        <end position="64"/>
    </location>
</feature>
<reference evidence="2" key="1">
    <citation type="journal article" date="2022" name="Int. J. Mol. Sci.">
        <title>Draft Genome of Tanacetum Coccineum: Genomic Comparison of Closely Related Tanacetum-Family Plants.</title>
        <authorList>
            <person name="Yamashiro T."/>
            <person name="Shiraishi A."/>
            <person name="Nakayama K."/>
            <person name="Satake H."/>
        </authorList>
    </citation>
    <scope>NUCLEOTIDE SEQUENCE</scope>
</reference>
<evidence type="ECO:0000313" key="2">
    <source>
        <dbReference type="EMBL" id="GJU06196.1"/>
    </source>
</evidence>
<organism evidence="2 3">
    <name type="scientific">Tanacetum coccineum</name>
    <dbReference type="NCBI Taxonomy" id="301880"/>
    <lineage>
        <taxon>Eukaryota</taxon>
        <taxon>Viridiplantae</taxon>
        <taxon>Streptophyta</taxon>
        <taxon>Embryophyta</taxon>
        <taxon>Tracheophyta</taxon>
        <taxon>Spermatophyta</taxon>
        <taxon>Magnoliopsida</taxon>
        <taxon>eudicotyledons</taxon>
        <taxon>Gunneridae</taxon>
        <taxon>Pentapetalae</taxon>
        <taxon>asterids</taxon>
        <taxon>campanulids</taxon>
        <taxon>Asterales</taxon>
        <taxon>Asteraceae</taxon>
        <taxon>Asteroideae</taxon>
        <taxon>Anthemideae</taxon>
        <taxon>Anthemidinae</taxon>
        <taxon>Tanacetum</taxon>
    </lineage>
</organism>
<name>A0ABQ5J1J8_9ASTR</name>
<dbReference type="Proteomes" id="UP001151760">
    <property type="component" value="Unassembled WGS sequence"/>
</dbReference>
<dbReference type="EMBL" id="BQNB010021419">
    <property type="protein sequence ID" value="GJU06196.1"/>
    <property type="molecule type" value="Genomic_DNA"/>
</dbReference>
<evidence type="ECO:0000256" key="1">
    <source>
        <dbReference type="SAM" id="MobiDB-lite"/>
    </source>
</evidence>
<feature type="region of interest" description="Disordered" evidence="1">
    <location>
        <begin position="88"/>
        <end position="110"/>
    </location>
</feature>
<feature type="region of interest" description="Disordered" evidence="1">
    <location>
        <begin position="35"/>
        <end position="69"/>
    </location>
</feature>
<proteinExistence type="predicted"/>